<keyword evidence="3" id="KW-1185">Reference proteome</keyword>
<sequence length="101" mass="11395">MLLQPTDLPLRSRAAAEHDVRRRFAPPNGVGDERGKREIRHQGRPGNIQQSEVGLMPNLALPSFDSVPARNAAELAMEPPMRRGIEPRRMGTAHRQLRWVT</sequence>
<evidence type="ECO:0000256" key="1">
    <source>
        <dbReference type="SAM" id="MobiDB-lite"/>
    </source>
</evidence>
<name>A4BPP9_9GAMM</name>
<accession>A4BPP9</accession>
<organism evidence="2 3">
    <name type="scientific">Nitrococcus mobilis Nb-231</name>
    <dbReference type="NCBI Taxonomy" id="314278"/>
    <lineage>
        <taxon>Bacteria</taxon>
        <taxon>Pseudomonadati</taxon>
        <taxon>Pseudomonadota</taxon>
        <taxon>Gammaproteobacteria</taxon>
        <taxon>Chromatiales</taxon>
        <taxon>Ectothiorhodospiraceae</taxon>
        <taxon>Nitrococcus</taxon>
    </lineage>
</organism>
<reference evidence="2 3" key="1">
    <citation type="submission" date="2006-02" db="EMBL/GenBank/DDBJ databases">
        <authorList>
            <person name="Waterbury J."/>
            <person name="Ferriera S."/>
            <person name="Johnson J."/>
            <person name="Kravitz S."/>
            <person name="Halpern A."/>
            <person name="Remington K."/>
            <person name="Beeson K."/>
            <person name="Tran B."/>
            <person name="Rogers Y.-H."/>
            <person name="Friedman R."/>
            <person name="Venter J.C."/>
        </authorList>
    </citation>
    <scope>NUCLEOTIDE SEQUENCE [LARGE SCALE GENOMIC DNA]</scope>
    <source>
        <strain evidence="2 3">Nb-231</strain>
    </source>
</reference>
<feature type="region of interest" description="Disordered" evidence="1">
    <location>
        <begin position="79"/>
        <end position="101"/>
    </location>
</feature>
<evidence type="ECO:0000313" key="2">
    <source>
        <dbReference type="EMBL" id="EAR22550.1"/>
    </source>
</evidence>
<evidence type="ECO:0000313" key="3">
    <source>
        <dbReference type="Proteomes" id="UP000003374"/>
    </source>
</evidence>
<feature type="region of interest" description="Disordered" evidence="1">
    <location>
        <begin position="1"/>
        <end position="50"/>
    </location>
</feature>
<gene>
    <name evidence="2" type="ORF">NB231_12459</name>
</gene>
<proteinExistence type="predicted"/>
<comment type="caution">
    <text evidence="2">The sequence shown here is derived from an EMBL/GenBank/DDBJ whole genome shotgun (WGS) entry which is preliminary data.</text>
</comment>
<dbReference type="EMBL" id="AAOF01000003">
    <property type="protein sequence ID" value="EAR22550.1"/>
    <property type="molecule type" value="Genomic_DNA"/>
</dbReference>
<dbReference type="AlphaFoldDB" id="A4BPP9"/>
<feature type="compositionally biased region" description="Basic and acidic residues" evidence="1">
    <location>
        <begin position="80"/>
        <end position="89"/>
    </location>
</feature>
<protein>
    <submittedName>
        <fullName evidence="2">Uncharacterized protein</fullName>
    </submittedName>
</protein>
<dbReference type="Proteomes" id="UP000003374">
    <property type="component" value="Unassembled WGS sequence"/>
</dbReference>
<dbReference type="HOGENOM" id="CLU_2288569_0_0_6"/>
<feature type="compositionally biased region" description="Basic residues" evidence="1">
    <location>
        <begin position="91"/>
        <end position="101"/>
    </location>
</feature>